<accession>L7LWL2</accession>
<reference evidence="2" key="2">
    <citation type="journal article" date="2015" name="J. Proteomics">
        <title>Sexual differences in the sialomes of the zebra tick, Rhipicephalus pulchellus.</title>
        <authorList>
            <person name="Tan A.W."/>
            <person name="Francischetti I.M."/>
            <person name="Slovak M."/>
            <person name="Kini R.M."/>
            <person name="Ribeiro J.M."/>
        </authorList>
    </citation>
    <scope>NUCLEOTIDE SEQUENCE</scope>
    <source>
        <tissue evidence="2">Salivary gland</tissue>
    </source>
</reference>
<keyword evidence="1" id="KW-1133">Transmembrane helix</keyword>
<sequence>MCPSIHPSLCLLFIHLSVSLSMHLSIYPYIYTSTRLYIRPSIRLSIHLPVHLDIHISDNPSVPLSVYPHACLPLNPSVYPSTLQAVHFITYRCITSQKHTLRLVELHKFCSNTNDRHPKLSETIRHCSNVVD</sequence>
<keyword evidence="1" id="KW-0812">Transmembrane</keyword>
<evidence type="ECO:0000313" key="2">
    <source>
        <dbReference type="EMBL" id="JAA56185.1"/>
    </source>
</evidence>
<organism evidence="2">
    <name type="scientific">Rhipicephalus pulchellus</name>
    <name type="common">Yellow backed tick</name>
    <name type="synonym">Dermacentor pulchellus</name>
    <dbReference type="NCBI Taxonomy" id="72859"/>
    <lineage>
        <taxon>Eukaryota</taxon>
        <taxon>Metazoa</taxon>
        <taxon>Ecdysozoa</taxon>
        <taxon>Arthropoda</taxon>
        <taxon>Chelicerata</taxon>
        <taxon>Arachnida</taxon>
        <taxon>Acari</taxon>
        <taxon>Parasitiformes</taxon>
        <taxon>Ixodida</taxon>
        <taxon>Ixodoidea</taxon>
        <taxon>Ixodidae</taxon>
        <taxon>Rhipicephalinae</taxon>
        <taxon>Rhipicephalus</taxon>
        <taxon>Rhipicephalus</taxon>
    </lineage>
</organism>
<keyword evidence="1" id="KW-0472">Membrane</keyword>
<dbReference type="EMBL" id="GACK01008849">
    <property type="protein sequence ID" value="JAA56185.1"/>
    <property type="molecule type" value="mRNA"/>
</dbReference>
<protein>
    <submittedName>
        <fullName evidence="2">Uncharacterized protein</fullName>
    </submittedName>
</protein>
<dbReference type="AlphaFoldDB" id="L7LWL2"/>
<name>L7LWL2_RHIPC</name>
<feature type="transmembrane region" description="Helical" evidence="1">
    <location>
        <begin position="12"/>
        <end position="31"/>
    </location>
</feature>
<proteinExistence type="evidence at transcript level"/>
<reference evidence="2" key="1">
    <citation type="submission" date="2012-11" db="EMBL/GenBank/DDBJ databases">
        <authorList>
            <person name="Lucero-Rivera Y.E."/>
            <person name="Tovar-Ramirez D."/>
        </authorList>
    </citation>
    <scope>NUCLEOTIDE SEQUENCE</scope>
    <source>
        <tissue evidence="2">Salivary gland</tissue>
    </source>
</reference>
<evidence type="ECO:0000256" key="1">
    <source>
        <dbReference type="SAM" id="Phobius"/>
    </source>
</evidence>